<name>E5B138_ERWAM</name>
<proteinExistence type="predicted"/>
<sequence>MAMPGSASYSIASANLLVCVDFQLAIRQIDYSSIHY</sequence>
<evidence type="ECO:0000313" key="1">
    <source>
        <dbReference type="EMBL" id="CBX79189.1"/>
    </source>
</evidence>
<dbReference type="AlphaFoldDB" id="E5B138"/>
<accession>E5B138</accession>
<dbReference type="EMBL" id="FR719186">
    <property type="protein sequence ID" value="CBX79189.1"/>
    <property type="molecule type" value="Genomic_DNA"/>
</dbReference>
<gene>
    <name evidence="1" type="ORF">EAIL5_0369</name>
</gene>
<protein>
    <submittedName>
        <fullName evidence="1">Uncharacterized protein</fullName>
    </submittedName>
</protein>
<reference evidence="1" key="1">
    <citation type="journal article" date="2011" name="J. Bacteriol.">
        <title>Genome Sequence of an Erwinia amylovora Strain with Pathogenicity Restricted to Rubus Plants.</title>
        <authorList>
            <person name="Powney R."/>
            <person name="Smits T.H."/>
            <person name="Sawbridge T."/>
            <person name="Frey B."/>
            <person name="Blom J."/>
            <person name="Frey J.E."/>
            <person name="Plummer K.M."/>
            <person name="Beer S.V."/>
            <person name="Luck J."/>
            <person name="Duffy B."/>
            <person name="Rodoni B."/>
        </authorList>
    </citation>
    <scope>NUCLEOTIDE SEQUENCE</scope>
    <source>
        <strain evidence="1">ATCC BAA-2158</strain>
    </source>
</reference>
<organism evidence="1">
    <name type="scientific">Erwinia amylovora ATCC BAA-2158</name>
    <dbReference type="NCBI Taxonomy" id="889211"/>
    <lineage>
        <taxon>Bacteria</taxon>
        <taxon>Pseudomonadati</taxon>
        <taxon>Pseudomonadota</taxon>
        <taxon>Gammaproteobacteria</taxon>
        <taxon>Enterobacterales</taxon>
        <taxon>Erwiniaceae</taxon>
        <taxon>Erwinia</taxon>
    </lineage>
</organism>